<evidence type="ECO:0000313" key="1">
    <source>
        <dbReference type="EMBL" id="KMZ61036.1"/>
    </source>
</evidence>
<organism evidence="1 2">
    <name type="scientific">Zostera marina</name>
    <name type="common">Eelgrass</name>
    <dbReference type="NCBI Taxonomy" id="29655"/>
    <lineage>
        <taxon>Eukaryota</taxon>
        <taxon>Viridiplantae</taxon>
        <taxon>Streptophyta</taxon>
        <taxon>Embryophyta</taxon>
        <taxon>Tracheophyta</taxon>
        <taxon>Spermatophyta</taxon>
        <taxon>Magnoliopsida</taxon>
        <taxon>Liliopsida</taxon>
        <taxon>Zosteraceae</taxon>
        <taxon>Zostera</taxon>
    </lineage>
</organism>
<dbReference type="EMBL" id="LFYR01001543">
    <property type="protein sequence ID" value="KMZ61036.1"/>
    <property type="molecule type" value="Genomic_DNA"/>
</dbReference>
<accession>A0A0K9NW87</accession>
<dbReference type="Proteomes" id="UP000036987">
    <property type="component" value="Unassembled WGS sequence"/>
</dbReference>
<proteinExistence type="predicted"/>
<name>A0A0K9NW87_ZOSMR</name>
<comment type="caution">
    <text evidence="1">The sequence shown here is derived from an EMBL/GenBank/DDBJ whole genome shotgun (WGS) entry which is preliminary data.</text>
</comment>
<reference evidence="2" key="1">
    <citation type="journal article" date="2016" name="Nature">
        <title>The genome of the seagrass Zostera marina reveals angiosperm adaptation to the sea.</title>
        <authorList>
            <person name="Olsen J.L."/>
            <person name="Rouze P."/>
            <person name="Verhelst B."/>
            <person name="Lin Y.-C."/>
            <person name="Bayer T."/>
            <person name="Collen J."/>
            <person name="Dattolo E."/>
            <person name="De Paoli E."/>
            <person name="Dittami S."/>
            <person name="Maumus F."/>
            <person name="Michel G."/>
            <person name="Kersting A."/>
            <person name="Lauritano C."/>
            <person name="Lohaus R."/>
            <person name="Toepel M."/>
            <person name="Tonon T."/>
            <person name="Vanneste K."/>
            <person name="Amirebrahimi M."/>
            <person name="Brakel J."/>
            <person name="Bostroem C."/>
            <person name="Chovatia M."/>
            <person name="Grimwood J."/>
            <person name="Jenkins J.W."/>
            <person name="Jueterbock A."/>
            <person name="Mraz A."/>
            <person name="Stam W.T."/>
            <person name="Tice H."/>
            <person name="Bornberg-Bauer E."/>
            <person name="Green P.J."/>
            <person name="Pearson G.A."/>
            <person name="Procaccini G."/>
            <person name="Duarte C.M."/>
            <person name="Schmutz J."/>
            <person name="Reusch T.B.H."/>
            <person name="Van de Peer Y."/>
        </authorList>
    </citation>
    <scope>NUCLEOTIDE SEQUENCE [LARGE SCALE GENOMIC DNA]</scope>
    <source>
        <strain evidence="2">cv. Finnish</strain>
    </source>
</reference>
<protein>
    <submittedName>
        <fullName evidence="1">Uncharacterized protein</fullName>
    </submittedName>
</protein>
<evidence type="ECO:0000313" key="2">
    <source>
        <dbReference type="Proteomes" id="UP000036987"/>
    </source>
</evidence>
<dbReference type="PROSITE" id="PS51257">
    <property type="entry name" value="PROKAR_LIPOPROTEIN"/>
    <property type="match status" value="1"/>
</dbReference>
<sequence length="135" mass="15116">MEKRQFNSMLYNNGSASCNCGSASYIIKVGCELNKSMYGFGPIRGCIRENDNLILNDTNKKKKLSASASCNCSSVDYLVNIRDSWSLISDDTFLIIDNNGDGFSVYLDIKNSILKIKINNSISFMNKLESVYLCY</sequence>
<dbReference type="OrthoDB" id="1878804at2759"/>
<dbReference type="STRING" id="29655.A0A0K9NW87"/>
<gene>
    <name evidence="1" type="ORF">ZOSMA_558G00070</name>
</gene>
<dbReference type="AlphaFoldDB" id="A0A0K9NW87"/>
<keyword evidence="2" id="KW-1185">Reference proteome</keyword>